<name>A0A016WPN5_9BILA</name>
<protein>
    <submittedName>
        <fullName evidence="1">Uncharacterized protein</fullName>
    </submittedName>
</protein>
<accession>A0A016WPN5</accession>
<dbReference type="AlphaFoldDB" id="A0A016WPN5"/>
<evidence type="ECO:0000313" key="2">
    <source>
        <dbReference type="Proteomes" id="UP000024635"/>
    </source>
</evidence>
<reference evidence="2" key="1">
    <citation type="journal article" date="2015" name="Nat. Genet.">
        <title>The genome and transcriptome of the zoonotic hookworm Ancylostoma ceylanicum identify infection-specific gene families.</title>
        <authorList>
            <person name="Schwarz E.M."/>
            <person name="Hu Y."/>
            <person name="Antoshechkin I."/>
            <person name="Miller M.M."/>
            <person name="Sternberg P.W."/>
            <person name="Aroian R.V."/>
        </authorList>
    </citation>
    <scope>NUCLEOTIDE SEQUENCE</scope>
    <source>
        <strain evidence="2">HY135</strain>
    </source>
</reference>
<evidence type="ECO:0000313" key="1">
    <source>
        <dbReference type="EMBL" id="EYC40988.1"/>
    </source>
</evidence>
<organism evidence="1 2">
    <name type="scientific">Ancylostoma ceylanicum</name>
    <dbReference type="NCBI Taxonomy" id="53326"/>
    <lineage>
        <taxon>Eukaryota</taxon>
        <taxon>Metazoa</taxon>
        <taxon>Ecdysozoa</taxon>
        <taxon>Nematoda</taxon>
        <taxon>Chromadorea</taxon>
        <taxon>Rhabditida</taxon>
        <taxon>Rhabditina</taxon>
        <taxon>Rhabditomorpha</taxon>
        <taxon>Strongyloidea</taxon>
        <taxon>Ancylostomatidae</taxon>
        <taxon>Ancylostomatinae</taxon>
        <taxon>Ancylostoma</taxon>
    </lineage>
</organism>
<dbReference type="Proteomes" id="UP000024635">
    <property type="component" value="Unassembled WGS sequence"/>
</dbReference>
<sequence length="66" mass="7260">MVSRYPPPTHLRTSFTVWLTVTATAALLRNHTQSEEATDTGETLAVHATIVDKQVASQLHAEKAIF</sequence>
<gene>
    <name evidence="1" type="primary">Acey_s0587.g348</name>
    <name evidence="1" type="ORF">Y032_0587g348</name>
</gene>
<proteinExistence type="predicted"/>
<dbReference type="EMBL" id="JARK01000187">
    <property type="protein sequence ID" value="EYC40988.1"/>
    <property type="molecule type" value="Genomic_DNA"/>
</dbReference>
<keyword evidence="2" id="KW-1185">Reference proteome</keyword>
<comment type="caution">
    <text evidence="1">The sequence shown here is derived from an EMBL/GenBank/DDBJ whole genome shotgun (WGS) entry which is preliminary data.</text>
</comment>